<dbReference type="InterPro" id="IPR039539">
    <property type="entry name" value="Ras_GTPase_bind_prot"/>
</dbReference>
<evidence type="ECO:0000256" key="1">
    <source>
        <dbReference type="ARBA" id="ARBA00022884"/>
    </source>
</evidence>
<feature type="domain" description="NTF2" evidence="3">
    <location>
        <begin position="3"/>
        <end position="120"/>
    </location>
</feature>
<dbReference type="PANTHER" id="PTHR10693">
    <property type="entry name" value="RAS GTPASE-ACTIVATING PROTEIN-BINDING PROTEIN"/>
    <property type="match status" value="1"/>
</dbReference>
<dbReference type="InterPro" id="IPR035979">
    <property type="entry name" value="RBD_domain_sf"/>
</dbReference>
<dbReference type="Pfam" id="PF00076">
    <property type="entry name" value="RRM_1"/>
    <property type="match status" value="1"/>
</dbReference>
<dbReference type="GO" id="GO:1990904">
    <property type="term" value="C:ribonucleoprotein complex"/>
    <property type="evidence" value="ECO:0007669"/>
    <property type="project" value="TreeGrafter"/>
</dbReference>
<dbReference type="Gene3D" id="3.30.70.330">
    <property type="match status" value="1"/>
</dbReference>
<dbReference type="EMBL" id="HBGF01039079">
    <property type="protein sequence ID" value="CAD9138099.1"/>
    <property type="molecule type" value="Transcribed_RNA"/>
</dbReference>
<dbReference type="GO" id="GO:0005829">
    <property type="term" value="C:cytosol"/>
    <property type="evidence" value="ECO:0007669"/>
    <property type="project" value="TreeGrafter"/>
</dbReference>
<dbReference type="SUPFAM" id="SSF54928">
    <property type="entry name" value="RNA-binding domain, RBD"/>
    <property type="match status" value="1"/>
</dbReference>
<dbReference type="InterPro" id="IPR000504">
    <property type="entry name" value="RRM_dom"/>
</dbReference>
<feature type="compositionally biased region" description="Low complexity" evidence="2">
    <location>
        <begin position="134"/>
        <end position="144"/>
    </location>
</feature>
<dbReference type="PANTHER" id="PTHR10693:SF20">
    <property type="entry name" value="AT27578P"/>
    <property type="match status" value="1"/>
</dbReference>
<feature type="region of interest" description="Disordered" evidence="2">
    <location>
        <begin position="125"/>
        <end position="150"/>
    </location>
</feature>
<evidence type="ECO:0000259" key="3">
    <source>
        <dbReference type="PROSITE" id="PS50177"/>
    </source>
</evidence>
<dbReference type="GO" id="GO:0003729">
    <property type="term" value="F:mRNA binding"/>
    <property type="evidence" value="ECO:0007669"/>
    <property type="project" value="TreeGrafter"/>
</dbReference>
<name>A0A7S1MQP3_NEODS</name>
<accession>A0A7S1MQP3</accession>
<evidence type="ECO:0000256" key="2">
    <source>
        <dbReference type="SAM" id="MobiDB-lite"/>
    </source>
</evidence>
<organism evidence="4">
    <name type="scientific">Neobodo designis</name>
    <name type="common">Flagellated protozoan</name>
    <name type="synonym">Bodo designis</name>
    <dbReference type="NCBI Taxonomy" id="312471"/>
    <lineage>
        <taxon>Eukaryota</taxon>
        <taxon>Discoba</taxon>
        <taxon>Euglenozoa</taxon>
        <taxon>Kinetoplastea</taxon>
        <taxon>Metakinetoplastina</taxon>
        <taxon>Neobodonida</taxon>
        <taxon>Neobodo</taxon>
    </lineage>
</organism>
<dbReference type="InterPro" id="IPR012677">
    <property type="entry name" value="Nucleotide-bd_a/b_plait_sf"/>
</dbReference>
<dbReference type="CDD" id="cd00590">
    <property type="entry name" value="RRM_SF"/>
    <property type="match status" value="1"/>
</dbReference>
<dbReference type="AlphaFoldDB" id="A0A7S1MQP3"/>
<dbReference type="PROSITE" id="PS50177">
    <property type="entry name" value="NTF2_DOMAIN"/>
    <property type="match status" value="1"/>
</dbReference>
<reference evidence="4" key="1">
    <citation type="submission" date="2021-01" db="EMBL/GenBank/DDBJ databases">
        <authorList>
            <person name="Corre E."/>
            <person name="Pelletier E."/>
            <person name="Niang G."/>
            <person name="Scheremetjew M."/>
            <person name="Finn R."/>
            <person name="Kale V."/>
            <person name="Holt S."/>
            <person name="Cochrane G."/>
            <person name="Meng A."/>
            <person name="Brown T."/>
            <person name="Cohen L."/>
        </authorList>
    </citation>
    <scope>NUCLEOTIDE SEQUENCE</scope>
    <source>
        <strain evidence="4">CCAP 1951/1</strain>
    </source>
</reference>
<sequence>MEVATSFVRAYFPCELKPDAPSVFQTFYGHESKLTVGDGQPVSGTAAITDMHTSRLSALGDFKIDLKYVDAVAANRSIVVSVVGSYITREAEHHFVRGFVLQPTPHRDNTYFVLSEWIRETNVVPDRGGRREPASAAVATAQPAVPTPAPVPVAPAATEVEKPKKVRRPALVCISDVPKRCTLGDIRLTAEQFGKVIDVKRSGRDMAVVEYTTLRMAESACKAPEFKINGALTGGVKMITAEELATN</sequence>
<evidence type="ECO:0000313" key="4">
    <source>
        <dbReference type="EMBL" id="CAD9138099.1"/>
    </source>
</evidence>
<keyword evidence="1" id="KW-0694">RNA-binding</keyword>
<dbReference type="InterPro" id="IPR018222">
    <property type="entry name" value="Nuclear_transport_factor_2_euk"/>
</dbReference>
<dbReference type="SUPFAM" id="SSF54427">
    <property type="entry name" value="NTF2-like"/>
    <property type="match status" value="1"/>
</dbReference>
<dbReference type="InterPro" id="IPR032710">
    <property type="entry name" value="NTF2-like_dom_sf"/>
</dbReference>
<dbReference type="InterPro" id="IPR002075">
    <property type="entry name" value="NTF2_dom"/>
</dbReference>
<proteinExistence type="predicted"/>
<protein>
    <recommendedName>
        <fullName evidence="3">NTF2 domain-containing protein</fullName>
    </recommendedName>
</protein>
<dbReference type="Pfam" id="PF02136">
    <property type="entry name" value="NTF2"/>
    <property type="match status" value="1"/>
</dbReference>
<gene>
    <name evidence="4" type="ORF">NDES1114_LOCUS26146</name>
</gene>
<dbReference type="Gene3D" id="3.10.450.50">
    <property type="match status" value="1"/>
</dbReference>